<keyword evidence="3" id="KW-1185">Reference proteome</keyword>
<reference evidence="2 3" key="1">
    <citation type="journal article" date="2021" name="Commun. Biol.">
        <title>The genome of Shorea leprosula (Dipterocarpaceae) highlights the ecological relevance of drought in aseasonal tropical rainforests.</title>
        <authorList>
            <person name="Ng K.K.S."/>
            <person name="Kobayashi M.J."/>
            <person name="Fawcett J.A."/>
            <person name="Hatakeyama M."/>
            <person name="Paape T."/>
            <person name="Ng C.H."/>
            <person name="Ang C.C."/>
            <person name="Tnah L.H."/>
            <person name="Lee C.T."/>
            <person name="Nishiyama T."/>
            <person name="Sese J."/>
            <person name="O'Brien M.J."/>
            <person name="Copetti D."/>
            <person name="Mohd Noor M.I."/>
            <person name="Ong R.C."/>
            <person name="Putra M."/>
            <person name="Sireger I.Z."/>
            <person name="Indrioko S."/>
            <person name="Kosugi Y."/>
            <person name="Izuno A."/>
            <person name="Isagi Y."/>
            <person name="Lee S.L."/>
            <person name="Shimizu K.K."/>
        </authorList>
    </citation>
    <scope>NUCLEOTIDE SEQUENCE [LARGE SCALE GENOMIC DNA]</scope>
    <source>
        <strain evidence="2">214</strain>
    </source>
</reference>
<name>A0AAV5L4W5_9ROSI</name>
<evidence type="ECO:0000313" key="3">
    <source>
        <dbReference type="Proteomes" id="UP001054252"/>
    </source>
</evidence>
<feature type="compositionally biased region" description="Basic and acidic residues" evidence="1">
    <location>
        <begin position="128"/>
        <end position="144"/>
    </location>
</feature>
<feature type="region of interest" description="Disordered" evidence="1">
    <location>
        <begin position="115"/>
        <end position="157"/>
    </location>
</feature>
<dbReference type="InterPro" id="IPR025322">
    <property type="entry name" value="PADRE_dom"/>
</dbReference>
<proteinExistence type="predicted"/>
<organism evidence="2 3">
    <name type="scientific">Rubroshorea leprosula</name>
    <dbReference type="NCBI Taxonomy" id="152421"/>
    <lineage>
        <taxon>Eukaryota</taxon>
        <taxon>Viridiplantae</taxon>
        <taxon>Streptophyta</taxon>
        <taxon>Embryophyta</taxon>
        <taxon>Tracheophyta</taxon>
        <taxon>Spermatophyta</taxon>
        <taxon>Magnoliopsida</taxon>
        <taxon>eudicotyledons</taxon>
        <taxon>Gunneridae</taxon>
        <taxon>Pentapetalae</taxon>
        <taxon>rosids</taxon>
        <taxon>malvids</taxon>
        <taxon>Malvales</taxon>
        <taxon>Dipterocarpaceae</taxon>
        <taxon>Rubroshorea</taxon>
    </lineage>
</organism>
<gene>
    <name evidence="2" type="ORF">SLEP1_g40476</name>
</gene>
<evidence type="ECO:0000313" key="2">
    <source>
        <dbReference type="EMBL" id="GKV31812.1"/>
    </source>
</evidence>
<comment type="caution">
    <text evidence="2">The sequence shown here is derived from an EMBL/GenBank/DDBJ whole genome shotgun (WGS) entry which is preliminary data.</text>
</comment>
<dbReference type="Proteomes" id="UP001054252">
    <property type="component" value="Unassembled WGS sequence"/>
</dbReference>
<dbReference type="AlphaFoldDB" id="A0AAV5L4W5"/>
<dbReference type="Pfam" id="PF14009">
    <property type="entry name" value="PADRE"/>
    <property type="match status" value="1"/>
</dbReference>
<accession>A0AAV5L4W5</accession>
<dbReference type="EMBL" id="BPVZ01000093">
    <property type="protein sequence ID" value="GKV31812.1"/>
    <property type="molecule type" value="Genomic_DNA"/>
</dbReference>
<sequence length="157" mass="17538">MGNCLVPQDKVVRVMKNDGKILEYQEPIKVHQVLSEFSGHALSDSFPGCHHLQPDTKLLSGHLYYLIPLPLASQKVKKKVRFSNPEADGEQGTGVVRIKLVISKQELREMLQKEGVSVPEMISKAQSRKSESKIDTSEGDDNCRGWKPVLESISEVN</sequence>
<dbReference type="PANTHER" id="PTHR33148:SF46">
    <property type="entry name" value="EMB|CAB85509.1"/>
    <property type="match status" value="1"/>
</dbReference>
<evidence type="ECO:0000256" key="1">
    <source>
        <dbReference type="SAM" id="MobiDB-lite"/>
    </source>
</evidence>
<dbReference type="PANTHER" id="PTHR33148">
    <property type="entry name" value="PLASTID MOVEMENT IMPAIRED PROTEIN-RELATED"/>
    <property type="match status" value="1"/>
</dbReference>
<protein>
    <submittedName>
        <fullName evidence="2">Uncharacterized protein</fullName>
    </submittedName>
</protein>